<dbReference type="InterPro" id="IPR036779">
    <property type="entry name" value="LysM_dom_sf"/>
</dbReference>
<dbReference type="InterPro" id="IPR018392">
    <property type="entry name" value="LysM"/>
</dbReference>
<protein>
    <submittedName>
        <fullName evidence="3">LysM domain/BON superfamily protein</fullName>
    </submittedName>
</protein>
<dbReference type="Gene3D" id="3.10.350.10">
    <property type="entry name" value="LysM domain"/>
    <property type="match status" value="1"/>
</dbReference>
<dbReference type="PROSITE" id="PS51782">
    <property type="entry name" value="LYSM"/>
    <property type="match status" value="1"/>
</dbReference>
<dbReference type="STRING" id="48256.CLHUN_23120"/>
<dbReference type="OrthoDB" id="9800780at2"/>
<evidence type="ECO:0000259" key="2">
    <source>
        <dbReference type="PROSITE" id="PS51782"/>
    </source>
</evidence>
<evidence type="ECO:0000313" key="3">
    <source>
        <dbReference type="EMBL" id="OPX43831.1"/>
    </source>
</evidence>
<evidence type="ECO:0000313" key="4">
    <source>
        <dbReference type="Proteomes" id="UP000191554"/>
    </source>
</evidence>
<dbReference type="PANTHER" id="PTHR34700">
    <property type="entry name" value="POTASSIUM BINDING PROTEIN KBP"/>
    <property type="match status" value="1"/>
</dbReference>
<feature type="compositionally biased region" description="Basic and acidic residues" evidence="1">
    <location>
        <begin position="161"/>
        <end position="178"/>
    </location>
</feature>
<comment type="caution">
    <text evidence="3">The sequence shown here is derived from an EMBL/GenBank/DDBJ whole genome shotgun (WGS) entry which is preliminary data.</text>
</comment>
<dbReference type="SUPFAM" id="SSF54106">
    <property type="entry name" value="LysM domain"/>
    <property type="match status" value="1"/>
</dbReference>
<evidence type="ECO:0000256" key="1">
    <source>
        <dbReference type="SAM" id="MobiDB-lite"/>
    </source>
</evidence>
<name>A0A1V4SKT1_RUMHU</name>
<proteinExistence type="predicted"/>
<feature type="region of interest" description="Disordered" evidence="1">
    <location>
        <begin position="157"/>
        <end position="178"/>
    </location>
</feature>
<dbReference type="CDD" id="cd00118">
    <property type="entry name" value="LysM"/>
    <property type="match status" value="1"/>
</dbReference>
<organism evidence="3 4">
    <name type="scientific">Ruminiclostridium hungatei</name>
    <name type="common">Clostridium hungatei</name>
    <dbReference type="NCBI Taxonomy" id="48256"/>
    <lineage>
        <taxon>Bacteria</taxon>
        <taxon>Bacillati</taxon>
        <taxon>Bacillota</taxon>
        <taxon>Clostridia</taxon>
        <taxon>Eubacteriales</taxon>
        <taxon>Oscillospiraceae</taxon>
        <taxon>Ruminiclostridium</taxon>
    </lineage>
</organism>
<dbReference type="PANTHER" id="PTHR34700:SF4">
    <property type="entry name" value="PHAGE-LIKE ELEMENT PBSX PROTEIN XKDP"/>
    <property type="match status" value="1"/>
</dbReference>
<accession>A0A1V4SKT1</accession>
<dbReference type="SMART" id="SM00257">
    <property type="entry name" value="LysM"/>
    <property type="match status" value="1"/>
</dbReference>
<dbReference type="AlphaFoldDB" id="A0A1V4SKT1"/>
<dbReference type="Pfam" id="PF01476">
    <property type="entry name" value="LysM"/>
    <property type="match status" value="1"/>
</dbReference>
<dbReference type="InterPro" id="IPR052196">
    <property type="entry name" value="Bact_Kbp"/>
</dbReference>
<sequence length="234" mass="26649">MAYLLYMNEILMPVVPSKIEMKVKNQNSTLNLMNGREINIIKPPGLTEFSFELLIPQVSYPFAVYGSSEWELMAASGSNRLKRFIEAREYLGLFESLKKRTTPFPFKIERYTPDGDKLYETKADMDVTLEEYSVIEDASNGLDILVPVRLKQYAPYGLKPGPDRDKRPAQLAEEDKPVNNKDLRPLTYTVKRGDTLWGICKKYLGDGSKYPQIAKLNGISNPNFIREGQVIKLG</sequence>
<dbReference type="Proteomes" id="UP000191554">
    <property type="component" value="Unassembled WGS sequence"/>
</dbReference>
<reference evidence="3 4" key="1">
    <citation type="submission" date="2017-03" db="EMBL/GenBank/DDBJ databases">
        <title>Genome sequence of Clostridium hungatei DSM 14427.</title>
        <authorList>
            <person name="Poehlein A."/>
            <person name="Daniel R."/>
        </authorList>
    </citation>
    <scope>NUCLEOTIDE SEQUENCE [LARGE SCALE GENOMIC DNA]</scope>
    <source>
        <strain evidence="3 4">DSM 14427</strain>
    </source>
</reference>
<dbReference type="RefSeq" id="WP_080064745.1">
    <property type="nucleotide sequence ID" value="NZ_MZGX01000014.1"/>
</dbReference>
<gene>
    <name evidence="3" type="ORF">CLHUN_23120</name>
</gene>
<feature type="domain" description="LysM" evidence="2">
    <location>
        <begin position="186"/>
        <end position="233"/>
    </location>
</feature>
<dbReference type="EMBL" id="MZGX01000014">
    <property type="protein sequence ID" value="OPX43831.1"/>
    <property type="molecule type" value="Genomic_DNA"/>
</dbReference>
<keyword evidence="4" id="KW-1185">Reference proteome</keyword>